<sequence>MRKADGAFELVGCTKTRLDQAERDRMDLKMEVAHLRERLLQRMGGDATAQELEEESFIMKKELMQMEQSLVEHQELLLVANTKHEKALTNLQKMDAAWKASVGRIQALQSEVESRDKQLAEVDMLKKILRDQEFAIQTLDGDNKQLRGLVASKDATVMELQGTIERMQVEFDQVHRQLNAKAGMSKDAQRGAEGELQVMVERAARLQGEVNALREEVTSVNARSAEVESTSTQLKSKLLHLTEEHATLQIHLAGSKAENERQAADSSFLKAEISRLQAELNSKDHELLQHQQLNLDVESAIKDTKKKIQLDEQVRQLQTRRMELDVEKKCRDQAHEYDLQLQRQGAILADTKDQLDSALALHRQLVHVLGIDDPSNLHDQVTAELHQKATLQDTVDKLRHKLAVAEKAVSDHHKLQYAYTELEEKHSKTRLAMERIVNRKTKLGGAAPVVVVPTPSPAMPSPVATGTAAAAVSCLPTVTTTTPPVLEKPVSGTVGGGGGAPPLKDSTATTPTSHLHLKPAPSFTLKRKAPSFSTGVKPGLAELRSRVAAQPVAKHVAVKSRYMQPPKYL</sequence>
<protein>
    <submittedName>
        <fullName evidence="3">Uncharacterized protein</fullName>
    </submittedName>
</protein>
<dbReference type="OrthoDB" id="166335at2759"/>
<evidence type="ECO:0000256" key="1">
    <source>
        <dbReference type="SAM" id="Coils"/>
    </source>
</evidence>
<evidence type="ECO:0000256" key="2">
    <source>
        <dbReference type="SAM" id="MobiDB-lite"/>
    </source>
</evidence>
<feature type="coiled-coil region" evidence="1">
    <location>
        <begin position="259"/>
        <end position="327"/>
    </location>
</feature>
<keyword evidence="1" id="KW-0175">Coiled coil</keyword>
<dbReference type="GeneID" id="20806915"/>
<dbReference type="AlphaFoldDB" id="W4GR92"/>
<reference evidence="3" key="1">
    <citation type="submission" date="2013-12" db="EMBL/GenBank/DDBJ databases">
        <title>The Genome Sequence of Aphanomyces astaci APO3.</title>
        <authorList>
            <consortium name="The Broad Institute Genomics Platform"/>
            <person name="Russ C."/>
            <person name="Tyler B."/>
            <person name="van West P."/>
            <person name="Dieguez-Uribeondo J."/>
            <person name="Young S.K."/>
            <person name="Zeng Q."/>
            <person name="Gargeya S."/>
            <person name="Fitzgerald M."/>
            <person name="Abouelleil A."/>
            <person name="Alvarado L."/>
            <person name="Chapman S.B."/>
            <person name="Gainer-Dewar J."/>
            <person name="Goldberg J."/>
            <person name="Griggs A."/>
            <person name="Gujja S."/>
            <person name="Hansen M."/>
            <person name="Howarth C."/>
            <person name="Imamovic A."/>
            <person name="Ireland A."/>
            <person name="Larimer J."/>
            <person name="McCowan C."/>
            <person name="Murphy C."/>
            <person name="Pearson M."/>
            <person name="Poon T.W."/>
            <person name="Priest M."/>
            <person name="Roberts A."/>
            <person name="Saif S."/>
            <person name="Shea T."/>
            <person name="Sykes S."/>
            <person name="Wortman J."/>
            <person name="Nusbaum C."/>
            <person name="Birren B."/>
        </authorList>
    </citation>
    <scope>NUCLEOTIDE SEQUENCE [LARGE SCALE GENOMIC DNA]</scope>
    <source>
        <strain evidence="3">APO3</strain>
    </source>
</reference>
<dbReference type="RefSeq" id="XP_009827881.1">
    <property type="nucleotide sequence ID" value="XM_009829579.1"/>
</dbReference>
<dbReference type="STRING" id="112090.W4GR92"/>
<feature type="region of interest" description="Disordered" evidence="2">
    <location>
        <begin position="483"/>
        <end position="518"/>
    </location>
</feature>
<feature type="coiled-coil region" evidence="1">
    <location>
        <begin position="196"/>
        <end position="223"/>
    </location>
</feature>
<dbReference type="Gene3D" id="1.10.287.1490">
    <property type="match status" value="1"/>
</dbReference>
<dbReference type="VEuPathDB" id="FungiDB:H257_04919"/>
<proteinExistence type="predicted"/>
<name>W4GR92_APHAT</name>
<evidence type="ECO:0000313" key="3">
    <source>
        <dbReference type="EMBL" id="ETV82212.1"/>
    </source>
</evidence>
<feature type="coiled-coil region" evidence="1">
    <location>
        <begin position="18"/>
        <end position="69"/>
    </location>
</feature>
<gene>
    <name evidence="3" type="ORF">H257_04919</name>
</gene>
<organism evidence="3">
    <name type="scientific">Aphanomyces astaci</name>
    <name type="common">Crayfish plague agent</name>
    <dbReference type="NCBI Taxonomy" id="112090"/>
    <lineage>
        <taxon>Eukaryota</taxon>
        <taxon>Sar</taxon>
        <taxon>Stramenopiles</taxon>
        <taxon>Oomycota</taxon>
        <taxon>Saprolegniomycetes</taxon>
        <taxon>Saprolegniales</taxon>
        <taxon>Verrucalvaceae</taxon>
        <taxon>Aphanomyces</taxon>
    </lineage>
</organism>
<dbReference type="EMBL" id="KI913122">
    <property type="protein sequence ID" value="ETV82212.1"/>
    <property type="molecule type" value="Genomic_DNA"/>
</dbReference>
<accession>W4GR92</accession>